<dbReference type="EMBL" id="QOKZ01000015">
    <property type="protein sequence ID" value="RMC30818.1"/>
    <property type="molecule type" value="Genomic_DNA"/>
</dbReference>
<dbReference type="InterPro" id="IPR052198">
    <property type="entry name" value="IorB_Oxidoreductase"/>
</dbReference>
<dbReference type="AlphaFoldDB" id="A0A3M0LZ67"/>
<evidence type="ECO:0000259" key="3">
    <source>
        <dbReference type="Pfam" id="PF01558"/>
    </source>
</evidence>
<keyword evidence="6" id="KW-1185">Reference proteome</keyword>
<dbReference type="PANTHER" id="PTHR43854:SF1">
    <property type="entry name" value="INDOLEPYRUVATE OXIDOREDUCTASE SUBUNIT IORB"/>
    <property type="match status" value="1"/>
</dbReference>
<dbReference type="Gene3D" id="3.40.920.10">
    <property type="entry name" value="Pyruvate-ferredoxin oxidoreductase, PFOR, domain III"/>
    <property type="match status" value="1"/>
</dbReference>
<dbReference type="Pfam" id="PF01558">
    <property type="entry name" value="POR"/>
    <property type="match status" value="1"/>
</dbReference>
<dbReference type="InterPro" id="IPR046667">
    <property type="entry name" value="DUF6537"/>
</dbReference>
<evidence type="ECO:0000313" key="5">
    <source>
        <dbReference type="EMBL" id="RMC30818.1"/>
    </source>
</evidence>
<protein>
    <submittedName>
        <fullName evidence="5">Indolepyruvate oxidoreductase subunit beta family protein</fullName>
    </submittedName>
</protein>
<organism evidence="5 6">
    <name type="scientific">Paracoccus alkanivorans</name>
    <dbReference type="NCBI Taxonomy" id="2116655"/>
    <lineage>
        <taxon>Bacteria</taxon>
        <taxon>Pseudomonadati</taxon>
        <taxon>Pseudomonadota</taxon>
        <taxon>Alphaproteobacteria</taxon>
        <taxon>Rhodobacterales</taxon>
        <taxon>Paracoccaceae</taxon>
        <taxon>Paracoccus</taxon>
    </lineage>
</organism>
<dbReference type="GO" id="GO:0016903">
    <property type="term" value="F:oxidoreductase activity, acting on the aldehyde or oxo group of donors"/>
    <property type="evidence" value="ECO:0007669"/>
    <property type="project" value="InterPro"/>
</dbReference>
<reference evidence="5 6" key="1">
    <citation type="submission" date="2018-07" db="EMBL/GenBank/DDBJ databases">
        <authorList>
            <person name="Zhang Y."/>
            <person name="Wang L."/>
            <person name="Ma S."/>
        </authorList>
    </citation>
    <scope>NUCLEOTIDE SEQUENCE [LARGE SCALE GENOMIC DNA]</scope>
    <source>
        <strain evidence="5 6">4-2</strain>
    </source>
</reference>
<dbReference type="SUPFAM" id="SSF53323">
    <property type="entry name" value="Pyruvate-ferredoxin oxidoreductase, PFOR, domain III"/>
    <property type="match status" value="1"/>
</dbReference>
<feature type="domain" description="Pyruvate/ketoisovalerate oxidoreductase catalytic" evidence="3">
    <location>
        <begin position="28"/>
        <end position="213"/>
    </location>
</feature>
<dbReference type="PANTHER" id="PTHR43854">
    <property type="entry name" value="INDOLEPYRUVATE OXIDOREDUCTASE SUBUNIT IORB"/>
    <property type="match status" value="1"/>
</dbReference>
<dbReference type="Proteomes" id="UP000273516">
    <property type="component" value="Unassembled WGS sequence"/>
</dbReference>
<evidence type="ECO:0000259" key="4">
    <source>
        <dbReference type="Pfam" id="PF20169"/>
    </source>
</evidence>
<dbReference type="InterPro" id="IPR019752">
    <property type="entry name" value="Pyrv/ketoisovalerate_OxRed_cat"/>
</dbReference>
<sequence>MTLHQHLPSAPADPRLDGIIKLAILAVGGQGGGVLTNWIEALARGNGYDAQATSVAGVAQRTGATVYYIEMAPQADAAPVFALAPSAGDVDIMIAAEMMEAGRSIQRGFVTPDRTVLIASTHRALAVSEKMVPGDGIASSDEVMAAAEIAARQFIAADFDRMAIDNGSVISASLFGALAGSGALPFPREAFEDAIRASGKGVEGSLRAFAAAHEAASQPPGAPEAAEAAIPAEPRPSGPSRLIAQWQALEAEARALPAPVAGMALPGLRKLAEFQDLAYGREYLDRLGDVLARDDAGHGFVLTREAAKYIANAMAYDDVIRVADLKTRSRRMTRIQAEMRAGEANLMQVTEYMHPRAEEIAGMLPAGLGQRVMDSPKWMKRLDRWFGKGRRLRSDSLRGFAMLYLLGGLKGWRRRTLRHAQEQAHLAGWLDRAMGYRATNYDLAVEVIRCRRLIKGYSDTHSRGLSKFDLVLEGIATVADRPDAADWARRLREAALQDEEGKALDGAIWTIRSFA</sequence>
<comment type="caution">
    <text evidence="5">The sequence shown here is derived from an EMBL/GenBank/DDBJ whole genome shotgun (WGS) entry which is preliminary data.</text>
</comment>
<feature type="domain" description="DUF6537" evidence="4">
    <location>
        <begin position="267"/>
        <end position="472"/>
    </location>
</feature>
<dbReference type="InterPro" id="IPR002869">
    <property type="entry name" value="Pyrv_flavodox_OxRed_cen"/>
</dbReference>
<evidence type="ECO:0000256" key="2">
    <source>
        <dbReference type="SAM" id="MobiDB-lite"/>
    </source>
</evidence>
<dbReference type="Pfam" id="PF20169">
    <property type="entry name" value="DUF6537"/>
    <property type="match status" value="1"/>
</dbReference>
<keyword evidence="5" id="KW-0670">Pyruvate</keyword>
<evidence type="ECO:0000256" key="1">
    <source>
        <dbReference type="ARBA" id="ARBA00023002"/>
    </source>
</evidence>
<proteinExistence type="predicted"/>
<dbReference type="RefSeq" id="WP_122114401.1">
    <property type="nucleotide sequence ID" value="NZ_QOKZ01000015.1"/>
</dbReference>
<feature type="region of interest" description="Disordered" evidence="2">
    <location>
        <begin position="215"/>
        <end position="238"/>
    </location>
</feature>
<keyword evidence="1" id="KW-0560">Oxidoreductase</keyword>
<dbReference type="OrthoDB" id="1490270at2"/>
<evidence type="ECO:0000313" key="6">
    <source>
        <dbReference type="Proteomes" id="UP000273516"/>
    </source>
</evidence>
<name>A0A3M0LZ67_9RHOB</name>
<gene>
    <name evidence="5" type="ORF">C9E81_21425</name>
</gene>
<feature type="compositionally biased region" description="Low complexity" evidence="2">
    <location>
        <begin position="215"/>
        <end position="232"/>
    </location>
</feature>
<accession>A0A3M0LZ67</accession>
<dbReference type="NCBIfam" id="NF006179">
    <property type="entry name" value="PRK08312.1"/>
    <property type="match status" value="1"/>
</dbReference>